<dbReference type="NCBIfam" id="TIGR03197">
    <property type="entry name" value="MnmC_Cterm"/>
    <property type="match status" value="1"/>
</dbReference>
<comment type="catalytic activity">
    <reaction evidence="10">
        <text>5-aminomethyl-2-thiouridine(34) in tRNA + S-adenosyl-L-methionine = 5-methylaminomethyl-2-thiouridine(34) in tRNA + S-adenosyl-L-homocysteine + H(+)</text>
        <dbReference type="Rhea" id="RHEA:19569"/>
        <dbReference type="Rhea" id="RHEA-COMP:10195"/>
        <dbReference type="Rhea" id="RHEA-COMP:10197"/>
        <dbReference type="ChEBI" id="CHEBI:15378"/>
        <dbReference type="ChEBI" id="CHEBI:57856"/>
        <dbReference type="ChEBI" id="CHEBI:59789"/>
        <dbReference type="ChEBI" id="CHEBI:74454"/>
        <dbReference type="ChEBI" id="CHEBI:74455"/>
        <dbReference type="EC" id="2.1.1.61"/>
    </reaction>
</comment>
<dbReference type="Gene3D" id="3.30.9.10">
    <property type="entry name" value="D-Amino Acid Oxidase, subunit A, domain 2"/>
    <property type="match status" value="1"/>
</dbReference>
<dbReference type="PANTHER" id="PTHR13847">
    <property type="entry name" value="SARCOSINE DEHYDROGENASE-RELATED"/>
    <property type="match status" value="1"/>
</dbReference>
<dbReference type="GO" id="GO:0050660">
    <property type="term" value="F:flavin adenine dinucleotide binding"/>
    <property type="evidence" value="ECO:0007669"/>
    <property type="project" value="UniProtKB-UniRule"/>
</dbReference>
<organism evidence="13 14">
    <name type="scientific">Alcaligenes pakistanensis</name>
    <dbReference type="NCBI Taxonomy" id="1482717"/>
    <lineage>
        <taxon>Bacteria</taxon>
        <taxon>Pseudomonadati</taxon>
        <taxon>Pseudomonadota</taxon>
        <taxon>Betaproteobacteria</taxon>
        <taxon>Burkholderiales</taxon>
        <taxon>Alcaligenaceae</taxon>
        <taxon>Alcaligenes</taxon>
    </lineage>
</organism>
<feature type="domain" description="FAD dependent oxidoreductase" evidence="11">
    <location>
        <begin position="253"/>
        <end position="601"/>
    </location>
</feature>
<dbReference type="InterPro" id="IPR006076">
    <property type="entry name" value="FAD-dep_OxRdtase"/>
</dbReference>
<dbReference type="EC" id="1.5.-.-" evidence="10"/>
<keyword evidence="2 10" id="KW-0489">Methyltransferase</keyword>
<dbReference type="AlphaFoldDB" id="A0A8H9M533"/>
<dbReference type="RefSeq" id="WP_189391919.1">
    <property type="nucleotide sequence ID" value="NZ_BMZN01000002.1"/>
</dbReference>
<dbReference type="InterPro" id="IPR036188">
    <property type="entry name" value="FAD/NAD-bd_sf"/>
</dbReference>
<dbReference type="InterPro" id="IPR047785">
    <property type="entry name" value="tRNA_MNMC2"/>
</dbReference>
<dbReference type="InterPro" id="IPR023032">
    <property type="entry name" value="tRNA_MAMT_biosynth_bifunc_MnmC"/>
</dbReference>
<dbReference type="InterPro" id="IPR029063">
    <property type="entry name" value="SAM-dependent_MTases_sf"/>
</dbReference>
<keyword evidence="14" id="KW-1185">Reference proteome</keyword>
<dbReference type="HAMAP" id="MF_01102">
    <property type="entry name" value="MnmC"/>
    <property type="match status" value="1"/>
</dbReference>
<dbReference type="Gene3D" id="3.40.50.150">
    <property type="entry name" value="Vaccinia Virus protein VP39"/>
    <property type="match status" value="1"/>
</dbReference>
<comment type="similarity">
    <text evidence="10">In the C-terminal section; belongs to the DAO family.</text>
</comment>
<dbReference type="GO" id="GO:0002097">
    <property type="term" value="P:tRNA wobble base modification"/>
    <property type="evidence" value="ECO:0007669"/>
    <property type="project" value="UniProtKB-UniRule"/>
</dbReference>
<evidence type="ECO:0000256" key="9">
    <source>
        <dbReference type="ARBA" id="ARBA00023268"/>
    </source>
</evidence>
<dbReference type="Pfam" id="PF05430">
    <property type="entry name" value="Methyltransf_30"/>
    <property type="match status" value="1"/>
</dbReference>
<dbReference type="InterPro" id="IPR017610">
    <property type="entry name" value="tRNA_S-uridine_synth_MnmC_C"/>
</dbReference>
<comment type="similarity">
    <text evidence="10">In the N-terminal section; belongs to the methyltransferase superfamily. tRNA (mnm(5)s(2)U34)-methyltransferase family.</text>
</comment>
<sequence>MVAAAFEPLVPAVLEFNERGVPVSAVYQDSYHPPDGPLGQAQRVFLHGNGLPERWQGRRQFTICETGFGLGASFLASWQAWRQDPARSDKLHFVSVEAHPFRQKDLAVLYARLPEELQEQAQELLAAWPMLVPGIHRLELDGGRVTLTLAFGQAETMMRELQCHADAFYLDGFAPRGNPAMWSRSVLGQLVRLAAPGATAASWCCAGQVRRDLTSVGFEVEKVPGAGGKWCTIRARLRPHLGRRGNLPEQQGRVVVIGAGLAGAACAWELARKGLPVLVCDPVLSKGLDASHQGHRLAAISPVFALDDAPLARLSRTAVLHAWRGWKALPEAVRPRRVGTLVFGQAGNSDADIQQALTRLALDTDWVQWLDREQGSALAGAPLQGGGLYFPQGMVVDPAALVAYLLDHPLIQCLPEQVALQAGQESGVWELRSLNGDVLECSNRVVIAAADQSLDVLAGTVQSASPMPRLAAMQRLAGQVSYLPAGQALTTGEVTLSGQGYILPVDTHGQVIGSTYERFGESAQVSAQGHQQNLKKVSAMLADPALGVDTPESGWAGWRCALSDHLPVMGFVPGQPGLFMAAAYGSRGLSWSLLAASLFAAYCLEEPIPLERRLEQALIPR</sequence>
<evidence type="ECO:0000256" key="10">
    <source>
        <dbReference type="HAMAP-Rule" id="MF_01102"/>
    </source>
</evidence>
<keyword evidence="9 10" id="KW-0511">Multifunctional enzyme</keyword>
<evidence type="ECO:0000256" key="1">
    <source>
        <dbReference type="ARBA" id="ARBA00022490"/>
    </source>
</evidence>
<dbReference type="Gene3D" id="3.50.50.60">
    <property type="entry name" value="FAD/NAD(P)-binding domain"/>
    <property type="match status" value="1"/>
</dbReference>
<accession>A0A8H9M533</accession>
<keyword evidence="6 10" id="KW-0819">tRNA processing</keyword>
<evidence type="ECO:0000256" key="7">
    <source>
        <dbReference type="ARBA" id="ARBA00022827"/>
    </source>
</evidence>
<evidence type="ECO:0000256" key="3">
    <source>
        <dbReference type="ARBA" id="ARBA00022630"/>
    </source>
</evidence>
<dbReference type="EMBL" id="BMZN01000002">
    <property type="protein sequence ID" value="GHC44773.1"/>
    <property type="molecule type" value="Genomic_DNA"/>
</dbReference>
<comment type="caution">
    <text evidence="13">The sequence shown here is derived from an EMBL/GenBank/DDBJ whole genome shotgun (WGS) entry which is preliminary data.</text>
</comment>
<evidence type="ECO:0000256" key="4">
    <source>
        <dbReference type="ARBA" id="ARBA00022679"/>
    </source>
</evidence>
<proteinExistence type="inferred from homology"/>
<dbReference type="Proteomes" id="UP000608923">
    <property type="component" value="Unassembled WGS sequence"/>
</dbReference>
<dbReference type="GO" id="GO:0005737">
    <property type="term" value="C:cytoplasm"/>
    <property type="evidence" value="ECO:0007669"/>
    <property type="project" value="UniProtKB-SubCell"/>
</dbReference>
<keyword evidence="7 10" id="KW-0274">FAD</keyword>
<dbReference type="GO" id="GO:0004808">
    <property type="term" value="F:tRNA (5-methylaminomethyl-2-thiouridylate)(34)-methyltransferase activity"/>
    <property type="evidence" value="ECO:0007669"/>
    <property type="project" value="UniProtKB-EC"/>
</dbReference>
<comment type="cofactor">
    <cofactor evidence="10">
        <name>FAD</name>
        <dbReference type="ChEBI" id="CHEBI:57692"/>
    </cofactor>
</comment>
<protein>
    <recommendedName>
        <fullName evidence="10">tRNA 5-methylaminomethyl-2-thiouridine biosynthesis bifunctional protein MnmC</fullName>
        <shortName evidence="10">tRNA mnm(5)s(2)U biosynthesis bifunctional protein</shortName>
    </recommendedName>
    <domain>
        <recommendedName>
            <fullName evidence="10">tRNA (mnm(5)s(2)U34)-methyltransferase</fullName>
            <ecNumber evidence="10">2.1.1.61</ecNumber>
        </recommendedName>
    </domain>
    <domain>
        <recommendedName>
            <fullName evidence="10">FAD-dependent cmnm(5)s(2)U34 oxidoreductase</fullName>
            <ecNumber evidence="10">1.5.-.-</ecNumber>
        </recommendedName>
    </domain>
</protein>
<dbReference type="Pfam" id="PF01266">
    <property type="entry name" value="DAO"/>
    <property type="match status" value="1"/>
</dbReference>
<keyword evidence="3 10" id="KW-0285">Flavoprotein</keyword>
<evidence type="ECO:0000313" key="13">
    <source>
        <dbReference type="EMBL" id="GHC44773.1"/>
    </source>
</evidence>
<dbReference type="GO" id="GO:0016645">
    <property type="term" value="F:oxidoreductase activity, acting on the CH-NH group of donors"/>
    <property type="evidence" value="ECO:0007669"/>
    <property type="project" value="InterPro"/>
</dbReference>
<evidence type="ECO:0000256" key="8">
    <source>
        <dbReference type="ARBA" id="ARBA00023002"/>
    </source>
</evidence>
<evidence type="ECO:0000259" key="12">
    <source>
        <dbReference type="Pfam" id="PF05430"/>
    </source>
</evidence>
<evidence type="ECO:0000256" key="5">
    <source>
        <dbReference type="ARBA" id="ARBA00022691"/>
    </source>
</evidence>
<evidence type="ECO:0000313" key="14">
    <source>
        <dbReference type="Proteomes" id="UP000608923"/>
    </source>
</evidence>
<feature type="domain" description="MnmC-like methyltransferase" evidence="12">
    <location>
        <begin position="115"/>
        <end position="235"/>
    </location>
</feature>
<keyword evidence="8 10" id="KW-0560">Oxidoreductase</keyword>
<comment type="subcellular location">
    <subcellularLocation>
        <location evidence="10">Cytoplasm</location>
    </subcellularLocation>
</comment>
<dbReference type="EC" id="2.1.1.61" evidence="10"/>
<keyword evidence="4 10" id="KW-0808">Transferase</keyword>
<dbReference type="PANTHER" id="PTHR13847:SF283">
    <property type="entry name" value="TRNA 5-METHYLAMINOMETHYL-2-THIOURIDINE BIOSYNTHESIS BIFUNCTIONAL PROTEIN MNMC"/>
    <property type="match status" value="1"/>
</dbReference>
<dbReference type="InterPro" id="IPR008471">
    <property type="entry name" value="MnmC-like_methylTransf"/>
</dbReference>
<keyword evidence="5 10" id="KW-0949">S-adenosyl-L-methionine</keyword>
<dbReference type="SUPFAM" id="SSF51905">
    <property type="entry name" value="FAD/NAD(P)-binding domain"/>
    <property type="match status" value="1"/>
</dbReference>
<name>A0A8H9M533_9BURK</name>
<dbReference type="GO" id="GO:0032259">
    <property type="term" value="P:methylation"/>
    <property type="evidence" value="ECO:0007669"/>
    <property type="project" value="UniProtKB-KW"/>
</dbReference>
<evidence type="ECO:0000256" key="6">
    <source>
        <dbReference type="ARBA" id="ARBA00022694"/>
    </source>
</evidence>
<gene>
    <name evidence="10 13" type="primary">mnmC</name>
    <name evidence="13" type="ORF">GCM10010096_15010</name>
</gene>
<evidence type="ECO:0000259" key="11">
    <source>
        <dbReference type="Pfam" id="PF01266"/>
    </source>
</evidence>
<comment type="function">
    <text evidence="10">Catalyzes the last two steps in the biosynthesis of 5-methylaminomethyl-2-thiouridine (mnm(5)s(2)U) at the wobble position (U34) in tRNA. Catalyzes the FAD-dependent demodification of cmnm(5)s(2)U34 to nm(5)s(2)U34, followed by the transfer of a methyl group from S-adenosyl-L-methionine to nm(5)s(2)U34, to form mnm(5)s(2)U34.</text>
</comment>
<feature type="region of interest" description="FAD-dependent cmnm(5)s(2)U34 oxidoreductase" evidence="10">
    <location>
        <begin position="257"/>
        <end position="621"/>
    </location>
</feature>
<reference evidence="14" key="1">
    <citation type="journal article" date="2019" name="Int. J. Syst. Evol. Microbiol.">
        <title>The Global Catalogue of Microorganisms (GCM) 10K type strain sequencing project: providing services to taxonomists for standard genome sequencing and annotation.</title>
        <authorList>
            <consortium name="The Broad Institute Genomics Platform"/>
            <consortium name="The Broad Institute Genome Sequencing Center for Infectious Disease"/>
            <person name="Wu L."/>
            <person name="Ma J."/>
        </authorList>
    </citation>
    <scope>NUCLEOTIDE SEQUENCE [LARGE SCALE GENOMIC DNA]</scope>
    <source>
        <strain evidence="14">KCTC 42083</strain>
    </source>
</reference>
<evidence type="ECO:0000256" key="2">
    <source>
        <dbReference type="ARBA" id="ARBA00022603"/>
    </source>
</evidence>
<keyword evidence="1 10" id="KW-0963">Cytoplasm</keyword>
<dbReference type="NCBIfam" id="NF033855">
    <property type="entry name" value="tRNA_MNMC2"/>
    <property type="match status" value="1"/>
</dbReference>
<feature type="region of interest" description="tRNA (mnm(5)s(2)U34)-methyltransferase" evidence="10">
    <location>
        <begin position="1"/>
        <end position="238"/>
    </location>
</feature>